<dbReference type="PROSITE" id="PS50041">
    <property type="entry name" value="C_TYPE_LECTIN_2"/>
    <property type="match status" value="1"/>
</dbReference>
<dbReference type="InterPro" id="IPR016186">
    <property type="entry name" value="C-type_lectin-like/link_sf"/>
</dbReference>
<comment type="caution">
    <text evidence="2">The sequence shown here is derived from an EMBL/GenBank/DDBJ whole genome shotgun (WGS) entry which is preliminary data.</text>
</comment>
<keyword evidence="3" id="KW-1185">Reference proteome</keyword>
<accession>A0AAV2IG41</accession>
<dbReference type="Gene3D" id="3.10.100.10">
    <property type="entry name" value="Mannose-Binding Protein A, subunit A"/>
    <property type="match status" value="1"/>
</dbReference>
<protein>
    <recommendedName>
        <fullName evidence="1">C-type lectin domain-containing protein</fullName>
    </recommendedName>
</protein>
<reference evidence="2 3" key="1">
    <citation type="submission" date="2024-04" db="EMBL/GenBank/DDBJ databases">
        <authorList>
            <consortium name="Genoscope - CEA"/>
            <person name="William W."/>
        </authorList>
    </citation>
    <scope>NUCLEOTIDE SEQUENCE [LARGE SCALE GENOMIC DNA]</scope>
</reference>
<dbReference type="SMART" id="SM00034">
    <property type="entry name" value="CLECT"/>
    <property type="match status" value="1"/>
</dbReference>
<dbReference type="InterPro" id="IPR001304">
    <property type="entry name" value="C-type_lectin-like"/>
</dbReference>
<dbReference type="SUPFAM" id="SSF56436">
    <property type="entry name" value="C-type lectin-like"/>
    <property type="match status" value="1"/>
</dbReference>
<dbReference type="Pfam" id="PF00059">
    <property type="entry name" value="Lectin_C"/>
    <property type="match status" value="1"/>
</dbReference>
<dbReference type="AlphaFoldDB" id="A0AAV2IG41"/>
<dbReference type="CDD" id="cd00037">
    <property type="entry name" value="CLECT"/>
    <property type="match status" value="1"/>
</dbReference>
<proteinExistence type="predicted"/>
<gene>
    <name evidence="2" type="ORF">GSLYS_00019406001</name>
</gene>
<evidence type="ECO:0000313" key="3">
    <source>
        <dbReference type="Proteomes" id="UP001497497"/>
    </source>
</evidence>
<dbReference type="InterPro" id="IPR016187">
    <property type="entry name" value="CTDL_fold"/>
</dbReference>
<evidence type="ECO:0000259" key="1">
    <source>
        <dbReference type="PROSITE" id="PS50041"/>
    </source>
</evidence>
<name>A0AAV2IG41_LYMST</name>
<organism evidence="2 3">
    <name type="scientific">Lymnaea stagnalis</name>
    <name type="common">Great pond snail</name>
    <name type="synonym">Helix stagnalis</name>
    <dbReference type="NCBI Taxonomy" id="6523"/>
    <lineage>
        <taxon>Eukaryota</taxon>
        <taxon>Metazoa</taxon>
        <taxon>Spiralia</taxon>
        <taxon>Lophotrochozoa</taxon>
        <taxon>Mollusca</taxon>
        <taxon>Gastropoda</taxon>
        <taxon>Heterobranchia</taxon>
        <taxon>Euthyneura</taxon>
        <taxon>Panpulmonata</taxon>
        <taxon>Hygrophila</taxon>
        <taxon>Lymnaeoidea</taxon>
        <taxon>Lymnaeidae</taxon>
        <taxon>Lymnaea</taxon>
    </lineage>
</organism>
<evidence type="ECO:0000313" key="2">
    <source>
        <dbReference type="EMBL" id="CAL1546029.1"/>
    </source>
</evidence>
<dbReference type="EMBL" id="CAXITT010000760">
    <property type="protein sequence ID" value="CAL1546029.1"/>
    <property type="molecule type" value="Genomic_DNA"/>
</dbReference>
<feature type="domain" description="C-type lectin" evidence="1">
    <location>
        <begin position="172"/>
        <end position="278"/>
    </location>
</feature>
<dbReference type="Proteomes" id="UP001497497">
    <property type="component" value="Unassembled WGS sequence"/>
</dbReference>
<sequence>MSNQQRLRSDSLSVFISIVHSTMELTLRCPAWSRFLYLALKTQQTWIFMRLLPSTHFFGNVSNMIHDNATIAGVINNIGGSFISMEWKFPGNEVKGLYKCAANGVDGTGHPLSVITTSLVTSEIPDTIKLAQVVRNLMINMDYALENSCTSGCWQGRLERMKNAVFDISTLYNGHRYLLSKMYNLANVPVAQESCELYGGYLAEIDDENEMLFVQKFMELHRSDSYIFVVIGGTDEGHEHHWVFDRSGRNVTYTKWISGHPLTNPTLNCLFLHRDYGWTMDDYLCLDINRTYNFKYLCELPDQ</sequence>